<feature type="region of interest" description="Disordered" evidence="5">
    <location>
        <begin position="99"/>
        <end position="121"/>
    </location>
</feature>
<proteinExistence type="inferred from homology"/>
<dbReference type="Gene3D" id="3.10.129.10">
    <property type="entry name" value="Hotdog Thioesterase"/>
    <property type="match status" value="2"/>
</dbReference>
<dbReference type="OrthoDB" id="331699at2759"/>
<evidence type="ECO:0000259" key="6">
    <source>
        <dbReference type="PROSITE" id="PS51770"/>
    </source>
</evidence>
<evidence type="ECO:0000313" key="8">
    <source>
        <dbReference type="Proteomes" id="UP000054558"/>
    </source>
</evidence>
<organism evidence="7 8">
    <name type="scientific">Klebsormidium nitens</name>
    <name type="common">Green alga</name>
    <name type="synonym">Ulothrix nitens</name>
    <dbReference type="NCBI Taxonomy" id="105231"/>
    <lineage>
        <taxon>Eukaryota</taxon>
        <taxon>Viridiplantae</taxon>
        <taxon>Streptophyta</taxon>
        <taxon>Klebsormidiophyceae</taxon>
        <taxon>Klebsormidiales</taxon>
        <taxon>Klebsormidiaceae</taxon>
        <taxon>Klebsormidium</taxon>
    </lineage>
</organism>
<dbReference type="FunFam" id="3.10.129.10:FF:000032">
    <property type="entry name" value="Acyl-CoA thioester hydrolase"/>
    <property type="match status" value="1"/>
</dbReference>
<feature type="domain" description="HotDog ACOT-type" evidence="6">
    <location>
        <begin position="191"/>
        <end position="314"/>
    </location>
</feature>
<feature type="compositionally biased region" description="Low complexity" evidence="5">
    <location>
        <begin position="106"/>
        <end position="121"/>
    </location>
</feature>
<dbReference type="STRING" id="105231.A0A1Y1ICQ3"/>
<evidence type="ECO:0000256" key="5">
    <source>
        <dbReference type="SAM" id="MobiDB-lite"/>
    </source>
</evidence>
<name>A0A1Y1ICQ3_KLENI</name>
<dbReference type="PANTHER" id="PTHR12655">
    <property type="entry name" value="ACYL-COA THIOESTERASE"/>
    <property type="match status" value="1"/>
</dbReference>
<accession>A0A1Y1ICQ3</accession>
<dbReference type="EMBL" id="DF237404">
    <property type="protein sequence ID" value="GAQ88735.1"/>
    <property type="molecule type" value="Genomic_DNA"/>
</dbReference>
<evidence type="ECO:0000313" key="7">
    <source>
        <dbReference type="EMBL" id="GAQ88735.1"/>
    </source>
</evidence>
<keyword evidence="4" id="KW-0809">Transit peptide</keyword>
<dbReference type="CDD" id="cd03442">
    <property type="entry name" value="BFIT_BACH"/>
    <property type="match status" value="2"/>
</dbReference>
<dbReference type="InterPro" id="IPR033120">
    <property type="entry name" value="HOTDOG_ACOT"/>
</dbReference>
<keyword evidence="2" id="KW-0677">Repeat</keyword>
<reference evidence="7 8" key="1">
    <citation type="journal article" date="2014" name="Nat. Commun.">
        <title>Klebsormidium flaccidum genome reveals primary factors for plant terrestrial adaptation.</title>
        <authorList>
            <person name="Hori K."/>
            <person name="Maruyama F."/>
            <person name="Fujisawa T."/>
            <person name="Togashi T."/>
            <person name="Yamamoto N."/>
            <person name="Seo M."/>
            <person name="Sato S."/>
            <person name="Yamada T."/>
            <person name="Mori H."/>
            <person name="Tajima N."/>
            <person name="Moriyama T."/>
            <person name="Ikeuchi M."/>
            <person name="Watanabe M."/>
            <person name="Wada H."/>
            <person name="Kobayashi K."/>
            <person name="Saito M."/>
            <person name="Masuda T."/>
            <person name="Sasaki-Sekimoto Y."/>
            <person name="Mashiguchi K."/>
            <person name="Awai K."/>
            <person name="Shimojima M."/>
            <person name="Masuda S."/>
            <person name="Iwai M."/>
            <person name="Nobusawa T."/>
            <person name="Narise T."/>
            <person name="Kondo S."/>
            <person name="Saito H."/>
            <person name="Sato R."/>
            <person name="Murakawa M."/>
            <person name="Ihara Y."/>
            <person name="Oshima-Yamada Y."/>
            <person name="Ohtaka K."/>
            <person name="Satoh M."/>
            <person name="Sonobe K."/>
            <person name="Ishii M."/>
            <person name="Ohtani R."/>
            <person name="Kanamori-Sato M."/>
            <person name="Honoki R."/>
            <person name="Miyazaki D."/>
            <person name="Mochizuki H."/>
            <person name="Umetsu J."/>
            <person name="Higashi K."/>
            <person name="Shibata D."/>
            <person name="Kamiya Y."/>
            <person name="Sato N."/>
            <person name="Nakamura Y."/>
            <person name="Tabata S."/>
            <person name="Ida S."/>
            <person name="Kurokawa K."/>
            <person name="Ohta H."/>
        </authorList>
    </citation>
    <scope>NUCLEOTIDE SEQUENCE [LARGE SCALE GENOMIC DNA]</scope>
    <source>
        <strain evidence="7 8">NIES-2285</strain>
    </source>
</reference>
<dbReference type="FunFam" id="3.10.129.10:FF:000023">
    <property type="entry name" value="Acyl-coenzyme A thioesterase 9, mitochondrial"/>
    <property type="match status" value="1"/>
</dbReference>
<dbReference type="InterPro" id="IPR029069">
    <property type="entry name" value="HotDog_dom_sf"/>
</dbReference>
<dbReference type="AlphaFoldDB" id="A0A1Y1ICQ3"/>
<dbReference type="GO" id="GO:0006637">
    <property type="term" value="P:acyl-CoA metabolic process"/>
    <property type="evidence" value="ECO:0000318"/>
    <property type="project" value="GO_Central"/>
</dbReference>
<dbReference type="Proteomes" id="UP000054558">
    <property type="component" value="Unassembled WGS sequence"/>
</dbReference>
<feature type="region of interest" description="Disordered" evidence="5">
    <location>
        <begin position="46"/>
        <end position="66"/>
    </location>
</feature>
<dbReference type="OMA" id="QFNYTFL"/>
<evidence type="ECO:0000256" key="3">
    <source>
        <dbReference type="ARBA" id="ARBA00022801"/>
    </source>
</evidence>
<gene>
    <name evidence="7" type="ORF">KFL_004550060</name>
</gene>
<dbReference type="PANTHER" id="PTHR12655:SF0">
    <property type="entry name" value="ACYL-COENZYME A THIOESTERASE 9, MITOCHONDRIAL"/>
    <property type="match status" value="1"/>
</dbReference>
<evidence type="ECO:0000256" key="4">
    <source>
        <dbReference type="ARBA" id="ARBA00022946"/>
    </source>
</evidence>
<dbReference type="InterPro" id="IPR006683">
    <property type="entry name" value="Thioestr_dom"/>
</dbReference>
<sequence>MGSLRGAHNCIWDLYPVVVEPAETEIQLNDLLAAPKKKNGQFNTGLTSADTNLKTPSVSNSAPSLTSNMSPHMDGIKALRTAFLLSSLPSFWDANKPPLNQSWGPSTSSQSAESSGPSSRSFMRKFHTAHLAPAENSDTATATRPGQHHSPVIDRLWKIRNAMEAPAPAVDYAKPPQKELIVKKPEDSMLSLEYPFSQDLALREKYRNPWDSMRVGRLLEDLDAIAGSVAFQHCSDNDPETRPLLLVTASVDRIRLARHIRMDADLAVTGKVTWVGRSSMEIQIRLDQPNASAEQPDSRPPLVANFTFVARDITTNKAAAINPLAPDTAEEKALFAEGEARDAARKVRRKSGAGKDEALTKEQRDRMEAFLAAGRTMLELPALADRNSMLIRDTRLENAFLCQPQQRNMHGRIFGGFLMRRAFELAFSTCYVFCGTRPAFLEMHDITFQRPVDVGDLLRFKSCVLYTEQSDLVRPLIHVEVVAYVTKPELRTSQVSNTFYFTFTVHPDDLKSHATVVRRVLPSTEEEAKRYMSRFDADHS</sequence>
<dbReference type="Pfam" id="PF03061">
    <property type="entry name" value="4HBT"/>
    <property type="match status" value="1"/>
</dbReference>
<comment type="similarity">
    <text evidence="1">Belongs to the acyl coenzyme A hydrolase family.</text>
</comment>
<protein>
    <submittedName>
        <fullName evidence="7">Acyl-CoA thioesterase</fullName>
    </submittedName>
</protein>
<dbReference type="SUPFAM" id="SSF54637">
    <property type="entry name" value="Thioesterase/thiol ester dehydrase-isomerase"/>
    <property type="match status" value="2"/>
</dbReference>
<keyword evidence="8" id="KW-1185">Reference proteome</keyword>
<evidence type="ECO:0000256" key="1">
    <source>
        <dbReference type="ARBA" id="ARBA00010458"/>
    </source>
</evidence>
<dbReference type="GO" id="GO:0047617">
    <property type="term" value="F:fatty acyl-CoA hydrolase activity"/>
    <property type="evidence" value="ECO:0000318"/>
    <property type="project" value="GO_Central"/>
</dbReference>
<dbReference type="PROSITE" id="PS51770">
    <property type="entry name" value="HOTDOG_ACOT"/>
    <property type="match status" value="2"/>
</dbReference>
<keyword evidence="3" id="KW-0378">Hydrolase</keyword>
<feature type="domain" description="HotDog ACOT-type" evidence="6">
    <location>
        <begin position="392"/>
        <end position="509"/>
    </location>
</feature>
<evidence type="ECO:0000256" key="2">
    <source>
        <dbReference type="ARBA" id="ARBA00022737"/>
    </source>
</evidence>